<feature type="modified residue" description="4-aspartylphosphate" evidence="1">
    <location>
        <position position="54"/>
    </location>
</feature>
<dbReference type="EMBL" id="JAUOEL010000006">
    <property type="protein sequence ID" value="MDO5975976.1"/>
    <property type="molecule type" value="Genomic_DNA"/>
</dbReference>
<dbReference type="SUPFAM" id="SSF52172">
    <property type="entry name" value="CheY-like"/>
    <property type="match status" value="1"/>
</dbReference>
<dbReference type="PROSITE" id="PS50930">
    <property type="entry name" value="HTH_LYTTR"/>
    <property type="match status" value="1"/>
</dbReference>
<protein>
    <submittedName>
        <fullName evidence="4">Response regulator transcription factor</fullName>
    </submittedName>
</protein>
<dbReference type="SMART" id="SM00850">
    <property type="entry name" value="LytTR"/>
    <property type="match status" value="1"/>
</dbReference>
<keyword evidence="1" id="KW-0597">Phosphoprotein</keyword>
<dbReference type="Pfam" id="PF04397">
    <property type="entry name" value="LytTR"/>
    <property type="match status" value="1"/>
</dbReference>
<reference evidence="4" key="1">
    <citation type="submission" date="2023-07" db="EMBL/GenBank/DDBJ databases">
        <title>Two novel species in the genus Flavivirga.</title>
        <authorList>
            <person name="Kwon K."/>
        </authorList>
    </citation>
    <scope>NUCLEOTIDE SEQUENCE</scope>
    <source>
        <strain evidence="4">KACC 14158</strain>
    </source>
</reference>
<dbReference type="RefSeq" id="WP_303303218.1">
    <property type="nucleotide sequence ID" value="NZ_BAABDA010000046.1"/>
</dbReference>
<dbReference type="PANTHER" id="PTHR45526">
    <property type="entry name" value="TRANSCRIPTIONAL REGULATORY PROTEIN DPIA"/>
    <property type="match status" value="1"/>
</dbReference>
<sequence length="242" mass="28551">MYKCLIIDDEELAREIIQTHLAQLDDFELVASCSSAIEAIKILQHENVDLLFLDIEMPVLKGTDFFKNIINKPKVIFITAYRDYALDGFELNAVDYLLKPVTFGRFFNALEKFKIQQQIVINKDVPVSPYPNVNHIFVTKNRKKVKIVFDNILYVESIKDYIKIHLVNESVMVKFSISVFENELDSRFIRIHRSYIINRDKITAYTKHDVEIEKIELPFGESYKKRLFNLLFQKKKSKYDQQ</sequence>
<proteinExistence type="predicted"/>
<organism evidence="4 5">
    <name type="scientific">Flavivirga jejuensis</name>
    <dbReference type="NCBI Taxonomy" id="870487"/>
    <lineage>
        <taxon>Bacteria</taxon>
        <taxon>Pseudomonadati</taxon>
        <taxon>Bacteroidota</taxon>
        <taxon>Flavobacteriia</taxon>
        <taxon>Flavobacteriales</taxon>
        <taxon>Flavobacteriaceae</taxon>
        <taxon>Flavivirga</taxon>
    </lineage>
</organism>
<evidence type="ECO:0000313" key="4">
    <source>
        <dbReference type="EMBL" id="MDO5975976.1"/>
    </source>
</evidence>
<dbReference type="InterPro" id="IPR051271">
    <property type="entry name" value="2C-system_Tx_regulators"/>
</dbReference>
<dbReference type="SMART" id="SM00448">
    <property type="entry name" value="REC"/>
    <property type="match status" value="1"/>
</dbReference>
<dbReference type="InterPro" id="IPR007492">
    <property type="entry name" value="LytTR_DNA-bd_dom"/>
</dbReference>
<dbReference type="InterPro" id="IPR001789">
    <property type="entry name" value="Sig_transdc_resp-reg_receiver"/>
</dbReference>
<evidence type="ECO:0000259" key="3">
    <source>
        <dbReference type="PROSITE" id="PS50930"/>
    </source>
</evidence>
<accession>A0ABT8WS36</accession>
<feature type="domain" description="Response regulatory" evidence="2">
    <location>
        <begin position="3"/>
        <end position="114"/>
    </location>
</feature>
<evidence type="ECO:0000256" key="1">
    <source>
        <dbReference type="PROSITE-ProRule" id="PRU00169"/>
    </source>
</evidence>
<dbReference type="Gene3D" id="3.40.50.2300">
    <property type="match status" value="1"/>
</dbReference>
<gene>
    <name evidence="4" type="ORF">Q4Q40_17395</name>
</gene>
<name>A0ABT8WS36_9FLAO</name>
<dbReference type="PANTHER" id="PTHR45526:SF1">
    <property type="entry name" value="TRANSCRIPTIONAL REGULATORY PROTEIN DCUR-RELATED"/>
    <property type="match status" value="1"/>
</dbReference>
<evidence type="ECO:0000313" key="5">
    <source>
        <dbReference type="Proteomes" id="UP001176806"/>
    </source>
</evidence>
<dbReference type="Proteomes" id="UP001176806">
    <property type="component" value="Unassembled WGS sequence"/>
</dbReference>
<dbReference type="PROSITE" id="PS50110">
    <property type="entry name" value="RESPONSE_REGULATORY"/>
    <property type="match status" value="1"/>
</dbReference>
<dbReference type="Gene3D" id="2.40.50.1020">
    <property type="entry name" value="LytTr DNA-binding domain"/>
    <property type="match status" value="1"/>
</dbReference>
<dbReference type="Pfam" id="PF00072">
    <property type="entry name" value="Response_reg"/>
    <property type="match status" value="1"/>
</dbReference>
<dbReference type="InterPro" id="IPR011006">
    <property type="entry name" value="CheY-like_superfamily"/>
</dbReference>
<comment type="caution">
    <text evidence="4">The sequence shown here is derived from an EMBL/GenBank/DDBJ whole genome shotgun (WGS) entry which is preliminary data.</text>
</comment>
<keyword evidence="5" id="KW-1185">Reference proteome</keyword>
<feature type="domain" description="HTH LytTR-type" evidence="3">
    <location>
        <begin position="136"/>
        <end position="202"/>
    </location>
</feature>
<evidence type="ECO:0000259" key="2">
    <source>
        <dbReference type="PROSITE" id="PS50110"/>
    </source>
</evidence>